<comment type="subcellular location">
    <subcellularLocation>
        <location evidence="3">Membrane</location>
        <topology evidence="3">Multi-pass membrane protein</topology>
    </subcellularLocation>
</comment>
<comment type="cofactor">
    <cofactor evidence="1">
        <name>heme</name>
        <dbReference type="ChEBI" id="CHEBI:30413"/>
    </cofactor>
</comment>
<dbReference type="GO" id="GO:0046872">
    <property type="term" value="F:metal ion binding"/>
    <property type="evidence" value="ECO:0007669"/>
    <property type="project" value="UniProtKB-KW"/>
</dbReference>
<keyword evidence="14" id="KW-0408">Iron</keyword>
<dbReference type="Pfam" id="PF01127">
    <property type="entry name" value="Sdh_cyt"/>
    <property type="match status" value="1"/>
</dbReference>
<proteinExistence type="predicted"/>
<evidence type="ECO:0000256" key="8">
    <source>
        <dbReference type="ARBA" id="ARBA00022532"/>
    </source>
</evidence>
<dbReference type="EMBL" id="PVEP01000002">
    <property type="protein sequence ID" value="PQV57435.1"/>
    <property type="molecule type" value="Genomic_DNA"/>
</dbReference>
<evidence type="ECO:0000256" key="13">
    <source>
        <dbReference type="ARBA" id="ARBA00022989"/>
    </source>
</evidence>
<keyword evidence="8" id="KW-0816">Tricarboxylic acid cycle</keyword>
<evidence type="ECO:0000256" key="11">
    <source>
        <dbReference type="ARBA" id="ARBA00022723"/>
    </source>
</evidence>
<comment type="pathway">
    <text evidence="4">Carbohydrate metabolism; tricarboxylic acid cycle.</text>
</comment>
<feature type="transmembrane region" description="Helical" evidence="16">
    <location>
        <begin position="56"/>
        <end position="77"/>
    </location>
</feature>
<keyword evidence="10 16" id="KW-0812">Transmembrane</keyword>
<dbReference type="AlphaFoldDB" id="A0A2S8S9E0"/>
<dbReference type="UniPathway" id="UPA00223"/>
<keyword evidence="12" id="KW-0249">Electron transport</keyword>
<dbReference type="SUPFAM" id="SSF81343">
    <property type="entry name" value="Fumarate reductase respiratory complex transmembrane subunits"/>
    <property type="match status" value="1"/>
</dbReference>
<feature type="transmembrane region" description="Helical" evidence="16">
    <location>
        <begin position="98"/>
        <end position="119"/>
    </location>
</feature>
<evidence type="ECO:0000313" key="18">
    <source>
        <dbReference type="Proteomes" id="UP000238338"/>
    </source>
</evidence>
<evidence type="ECO:0000256" key="14">
    <source>
        <dbReference type="ARBA" id="ARBA00023004"/>
    </source>
</evidence>
<organism evidence="17 18">
    <name type="scientific">Albidovulum denitrificans</name>
    <dbReference type="NCBI Taxonomy" id="404881"/>
    <lineage>
        <taxon>Bacteria</taxon>
        <taxon>Pseudomonadati</taxon>
        <taxon>Pseudomonadota</taxon>
        <taxon>Alphaproteobacteria</taxon>
        <taxon>Rhodobacterales</taxon>
        <taxon>Paracoccaceae</taxon>
        <taxon>Albidovulum</taxon>
    </lineage>
</organism>
<evidence type="ECO:0000256" key="5">
    <source>
        <dbReference type="ARBA" id="ARBA00011558"/>
    </source>
</evidence>
<accession>A0A2S8S9E0</accession>
<evidence type="ECO:0000256" key="4">
    <source>
        <dbReference type="ARBA" id="ARBA00005163"/>
    </source>
</evidence>
<evidence type="ECO:0000256" key="7">
    <source>
        <dbReference type="ARBA" id="ARBA00022448"/>
    </source>
</evidence>
<comment type="subunit">
    <text evidence="5">Part of an enzyme complex containing four subunits: a flavoprotein, an iron-sulfur protein, plus two membrane-anchoring proteins, SdhC and SdhD.</text>
</comment>
<evidence type="ECO:0000256" key="10">
    <source>
        <dbReference type="ARBA" id="ARBA00022692"/>
    </source>
</evidence>
<evidence type="ECO:0000256" key="15">
    <source>
        <dbReference type="ARBA" id="ARBA00023136"/>
    </source>
</evidence>
<name>A0A2S8S9E0_9RHOB</name>
<dbReference type="GO" id="GO:0016020">
    <property type="term" value="C:membrane"/>
    <property type="evidence" value="ECO:0007669"/>
    <property type="project" value="UniProtKB-SubCell"/>
</dbReference>
<keyword evidence="7" id="KW-0813">Transport</keyword>
<dbReference type="RefSeq" id="WP_105513691.1">
    <property type="nucleotide sequence ID" value="NZ_PVEP01000002.1"/>
</dbReference>
<keyword evidence="9" id="KW-0349">Heme</keyword>
<dbReference type="Gene3D" id="1.20.1300.10">
    <property type="entry name" value="Fumarate reductase/succinate dehydrogenase, transmembrane subunit"/>
    <property type="match status" value="1"/>
</dbReference>
<evidence type="ECO:0000256" key="2">
    <source>
        <dbReference type="ARBA" id="ARBA00004050"/>
    </source>
</evidence>
<dbReference type="Proteomes" id="UP000238338">
    <property type="component" value="Unassembled WGS sequence"/>
</dbReference>
<dbReference type="OrthoDB" id="9809280at2"/>
<evidence type="ECO:0000256" key="16">
    <source>
        <dbReference type="SAM" id="Phobius"/>
    </source>
</evidence>
<keyword evidence="13 16" id="KW-1133">Transmembrane helix</keyword>
<sequence>MRYLTDRKRADGLGSAKSGTEHFWHMQVSAVALAILIPLFILTFGRILGAPYEDVVAYYSRPFPAIVAGLTLIVGMTHFKNGAQVMIEDYVHGFARKALVVGTVCLSYAVMATGLYALIRLAL</sequence>
<dbReference type="NCBIfam" id="TIGR02968">
    <property type="entry name" value="succ_dehyd_anc"/>
    <property type="match status" value="1"/>
</dbReference>
<comment type="caution">
    <text evidence="17">The sequence shown here is derived from an EMBL/GenBank/DDBJ whole genome shotgun (WGS) entry which is preliminary data.</text>
</comment>
<dbReference type="GO" id="GO:0020037">
    <property type="term" value="F:heme binding"/>
    <property type="evidence" value="ECO:0007669"/>
    <property type="project" value="InterPro"/>
</dbReference>
<evidence type="ECO:0000256" key="12">
    <source>
        <dbReference type="ARBA" id="ARBA00022982"/>
    </source>
</evidence>
<evidence type="ECO:0000256" key="9">
    <source>
        <dbReference type="ARBA" id="ARBA00022617"/>
    </source>
</evidence>
<evidence type="ECO:0000256" key="6">
    <source>
        <dbReference type="ARBA" id="ARBA00019425"/>
    </source>
</evidence>
<comment type="function">
    <text evidence="2">Membrane-anchoring subunit of succinate dehydrogenase (SDH).</text>
</comment>
<protein>
    <recommendedName>
        <fullName evidence="6">Succinate dehydrogenase hydrophobic membrane anchor subunit</fullName>
    </recommendedName>
</protein>
<evidence type="ECO:0000256" key="3">
    <source>
        <dbReference type="ARBA" id="ARBA00004141"/>
    </source>
</evidence>
<dbReference type="InterPro" id="IPR034804">
    <property type="entry name" value="SQR/QFR_C/D"/>
</dbReference>
<evidence type="ECO:0000256" key="1">
    <source>
        <dbReference type="ARBA" id="ARBA00001971"/>
    </source>
</evidence>
<keyword evidence="18" id="KW-1185">Reference proteome</keyword>
<dbReference type="InterPro" id="IPR014312">
    <property type="entry name" value="Succ_DH_anchor"/>
</dbReference>
<dbReference type="CDD" id="cd03495">
    <property type="entry name" value="SQR_TypeC_SdhD_like"/>
    <property type="match status" value="1"/>
</dbReference>
<gene>
    <name evidence="17" type="ORF">LX70_01239</name>
</gene>
<keyword evidence="11" id="KW-0479">Metal-binding</keyword>
<feature type="transmembrane region" description="Helical" evidence="16">
    <location>
        <begin position="23"/>
        <end position="44"/>
    </location>
</feature>
<dbReference type="InterPro" id="IPR000701">
    <property type="entry name" value="SuccDH_FuR_B_TM-su"/>
</dbReference>
<reference evidence="17 18" key="1">
    <citation type="submission" date="2018-02" db="EMBL/GenBank/DDBJ databases">
        <title>Genomic Encyclopedia of Archaeal and Bacterial Type Strains, Phase II (KMG-II): from individual species to whole genera.</title>
        <authorList>
            <person name="Goeker M."/>
        </authorList>
    </citation>
    <scope>NUCLEOTIDE SEQUENCE [LARGE SCALE GENOMIC DNA]</scope>
    <source>
        <strain evidence="17 18">DSM 18921</strain>
    </source>
</reference>
<evidence type="ECO:0000313" key="17">
    <source>
        <dbReference type="EMBL" id="PQV57435.1"/>
    </source>
</evidence>
<dbReference type="GO" id="GO:0006099">
    <property type="term" value="P:tricarboxylic acid cycle"/>
    <property type="evidence" value="ECO:0007669"/>
    <property type="project" value="UniProtKB-UniPathway"/>
</dbReference>
<keyword evidence="15 16" id="KW-0472">Membrane</keyword>